<dbReference type="Pfam" id="PF01124">
    <property type="entry name" value="MAPEG"/>
    <property type="match status" value="1"/>
</dbReference>
<proteinExistence type="predicted"/>
<dbReference type="Proteomes" id="UP000501891">
    <property type="component" value="Chromosome"/>
</dbReference>
<protein>
    <recommendedName>
        <fullName evidence="8">MAPEG family protein</fullName>
    </recommendedName>
</protein>
<gene>
    <name evidence="6" type="ORF">HHL28_05115</name>
</gene>
<evidence type="ECO:0000256" key="1">
    <source>
        <dbReference type="ARBA" id="ARBA00004370"/>
    </source>
</evidence>
<keyword evidence="3 5" id="KW-1133">Transmembrane helix</keyword>
<dbReference type="AlphaFoldDB" id="A0A858R505"/>
<evidence type="ECO:0000313" key="7">
    <source>
        <dbReference type="Proteomes" id="UP000501891"/>
    </source>
</evidence>
<evidence type="ECO:0008006" key="8">
    <source>
        <dbReference type="Google" id="ProtNLM"/>
    </source>
</evidence>
<dbReference type="Gene3D" id="1.20.120.550">
    <property type="entry name" value="Membrane associated eicosanoid/glutathione metabolism-like domain"/>
    <property type="match status" value="1"/>
</dbReference>
<reference evidence="6" key="1">
    <citation type="submission" date="2020-04" db="EMBL/GenBank/DDBJ databases">
        <title>A desert anoxygenic phototrophic bacterium fixes CO2 using RubisCO under aerobic conditions.</title>
        <authorList>
            <person name="Tang K."/>
        </authorList>
    </citation>
    <scope>NUCLEOTIDE SEQUENCE [LARGE SCALE GENOMIC DNA]</scope>
    <source>
        <strain evidence="6">MIMtkB3</strain>
    </source>
</reference>
<keyword evidence="4 5" id="KW-0472">Membrane</keyword>
<feature type="transmembrane region" description="Helical" evidence="5">
    <location>
        <begin position="6"/>
        <end position="26"/>
    </location>
</feature>
<keyword evidence="7" id="KW-1185">Reference proteome</keyword>
<comment type="subcellular location">
    <subcellularLocation>
        <location evidence="1">Membrane</location>
    </subcellularLocation>
</comment>
<sequence>MSVSGLLYPMAALVFFTFAVACRVLYLRVGAVKSGQIKLSHFKAMTGAEPPGPVAAAARALNNLFEAPPVFYAGCVAVLALGKADGLFVALAWAYVAARVVQAFIHLSYNDVRHRLFAYLTGWAVLLLLWGRLVLVAG</sequence>
<evidence type="ECO:0000256" key="2">
    <source>
        <dbReference type="ARBA" id="ARBA00022692"/>
    </source>
</evidence>
<dbReference type="GO" id="GO:0016020">
    <property type="term" value="C:membrane"/>
    <property type="evidence" value="ECO:0007669"/>
    <property type="project" value="UniProtKB-SubCell"/>
</dbReference>
<evidence type="ECO:0000256" key="4">
    <source>
        <dbReference type="ARBA" id="ARBA00023136"/>
    </source>
</evidence>
<dbReference type="InterPro" id="IPR001129">
    <property type="entry name" value="Membr-assoc_MAPEG"/>
</dbReference>
<dbReference type="KEGG" id="acru:HHL28_05115"/>
<evidence type="ECO:0000256" key="5">
    <source>
        <dbReference type="SAM" id="Phobius"/>
    </source>
</evidence>
<keyword evidence="2 5" id="KW-0812">Transmembrane</keyword>
<evidence type="ECO:0000256" key="3">
    <source>
        <dbReference type="ARBA" id="ARBA00022989"/>
    </source>
</evidence>
<dbReference type="InterPro" id="IPR023352">
    <property type="entry name" value="MAPEG-like_dom_sf"/>
</dbReference>
<organism evidence="6 7">
    <name type="scientific">Aerophototrophica crusticola</name>
    <dbReference type="NCBI Taxonomy" id="1709002"/>
    <lineage>
        <taxon>Bacteria</taxon>
        <taxon>Pseudomonadati</taxon>
        <taxon>Pseudomonadota</taxon>
        <taxon>Alphaproteobacteria</taxon>
        <taxon>Rhodospirillales</taxon>
        <taxon>Rhodospirillaceae</taxon>
        <taxon>Aerophototrophica</taxon>
    </lineage>
</organism>
<feature type="transmembrane region" description="Helical" evidence="5">
    <location>
        <begin position="70"/>
        <end position="96"/>
    </location>
</feature>
<name>A0A858R505_9PROT</name>
<evidence type="ECO:0000313" key="6">
    <source>
        <dbReference type="EMBL" id="QJE72559.1"/>
    </source>
</evidence>
<dbReference type="SUPFAM" id="SSF161084">
    <property type="entry name" value="MAPEG domain-like"/>
    <property type="match status" value="1"/>
</dbReference>
<dbReference type="EMBL" id="CP051775">
    <property type="protein sequence ID" value="QJE72559.1"/>
    <property type="molecule type" value="Genomic_DNA"/>
</dbReference>
<accession>A0A858R505</accession>
<feature type="transmembrane region" description="Helical" evidence="5">
    <location>
        <begin position="116"/>
        <end position="135"/>
    </location>
</feature>